<evidence type="ECO:0000313" key="10">
    <source>
        <dbReference type="EMBL" id="OEF99601.1"/>
    </source>
</evidence>
<comment type="similarity">
    <text evidence="7 8">Belongs to the SelA family.</text>
</comment>
<keyword evidence="4 8" id="KW-0663">Pyridoxal phosphate</keyword>
<comment type="caution">
    <text evidence="10">The sequence shown here is derived from an EMBL/GenBank/DDBJ whole genome shotgun (WGS) entry which is preliminary data.</text>
</comment>
<dbReference type="OrthoDB" id="9787096at2"/>
<evidence type="ECO:0000256" key="8">
    <source>
        <dbReference type="HAMAP-Rule" id="MF_00423"/>
    </source>
</evidence>
<evidence type="ECO:0000256" key="7">
    <source>
        <dbReference type="ARBA" id="ARBA00044507"/>
    </source>
</evidence>
<dbReference type="EMBL" id="MIJF01000018">
    <property type="protein sequence ID" value="OEF99601.1"/>
    <property type="molecule type" value="Genomic_DNA"/>
</dbReference>
<dbReference type="InterPro" id="IPR018319">
    <property type="entry name" value="SelA-like"/>
</dbReference>
<dbReference type="Gene3D" id="3.40.640.10">
    <property type="entry name" value="Type I PLP-dependent aspartate aminotransferase-like (Major domain)"/>
    <property type="match status" value="1"/>
</dbReference>
<dbReference type="PANTHER" id="PTHR32328:SF0">
    <property type="entry name" value="L-SERYL-TRNA(SEC) SELENIUM TRANSFERASE"/>
    <property type="match status" value="1"/>
</dbReference>
<evidence type="ECO:0000256" key="5">
    <source>
        <dbReference type="ARBA" id="ARBA00022917"/>
    </source>
</evidence>
<dbReference type="STRING" id="337097.BHF71_08235"/>
<dbReference type="HAMAP" id="MF_00423">
    <property type="entry name" value="SelA"/>
    <property type="match status" value="1"/>
</dbReference>
<comment type="catalytic activity">
    <reaction evidence="8">
        <text>L-seryl-tRNA(Sec) + selenophosphate + H(+) = L-selenocysteinyl-tRNA(Sec) + phosphate</text>
        <dbReference type="Rhea" id="RHEA:22728"/>
        <dbReference type="Rhea" id="RHEA-COMP:9742"/>
        <dbReference type="Rhea" id="RHEA-COMP:9743"/>
        <dbReference type="ChEBI" id="CHEBI:15378"/>
        <dbReference type="ChEBI" id="CHEBI:16144"/>
        <dbReference type="ChEBI" id="CHEBI:43474"/>
        <dbReference type="ChEBI" id="CHEBI:78533"/>
        <dbReference type="ChEBI" id="CHEBI:78573"/>
        <dbReference type="EC" id="2.9.1.1"/>
    </reaction>
</comment>
<evidence type="ECO:0000256" key="3">
    <source>
        <dbReference type="ARBA" id="ARBA00022679"/>
    </source>
</evidence>
<dbReference type="RefSeq" id="WP_069656523.1">
    <property type="nucleotide sequence ID" value="NZ_MIJF01000018.1"/>
</dbReference>
<sequence>MLSINQKEALRNLPAVNTILQLPEIKELITKSNFELISDITAKIIDKERESILTTESPKNISISDILDKITNQYNKLTSAHLHPVINGTGVILHTNLGRAKLSKEAILAVQNAAVNYSNLEYRIDEGKRGSRYEHVEELLIQITGAEAALVVNNNAAAVFLILREMAKDKEVIVSRGQLVEIGGSFRVSEIMVQSGAHLVEVGTTNKTHRYDYERAITDRTGLLMKVHTSNFKTIGFTKEVCLKTLVEIGKENNIPVYEDLGSGVLYDLKKHRIGEEPTVQEAVAAGADIISFSGDKLLGGPQSGIIVGKKQWIERLKKNQLTRSLRIDKMTLAALEATLRHYVLDEAVEKIPTLQMILMNQKTIEERSQLLYQMLLPIVDKKATIAIIDGYSEVGGGSLPDVKLPTKLIAIKPNNISLHRFEQKLRTNPPNIIGRVNDEQFLLDVRTLGFEEFPIIQEKINSVL</sequence>
<dbReference type="GO" id="GO:0001717">
    <property type="term" value="P:conversion of seryl-tRNAsec to selenocys-tRNAsec"/>
    <property type="evidence" value="ECO:0007669"/>
    <property type="project" value="UniProtKB-UniRule"/>
</dbReference>
<proteinExistence type="inferred from homology"/>
<dbReference type="Proteomes" id="UP000243739">
    <property type="component" value="Unassembled WGS sequence"/>
</dbReference>
<keyword evidence="2 8" id="KW-0963">Cytoplasm</keyword>
<evidence type="ECO:0000256" key="6">
    <source>
        <dbReference type="ARBA" id="ARBA00023266"/>
    </source>
</evidence>
<organism evidence="10 11">
    <name type="scientific">Vulcanibacillus modesticaldus</name>
    <dbReference type="NCBI Taxonomy" id="337097"/>
    <lineage>
        <taxon>Bacteria</taxon>
        <taxon>Bacillati</taxon>
        <taxon>Bacillota</taxon>
        <taxon>Bacilli</taxon>
        <taxon>Bacillales</taxon>
        <taxon>Bacillaceae</taxon>
        <taxon>Vulcanibacillus</taxon>
    </lineage>
</organism>
<comment type="function">
    <text evidence="8">Converts seryl-tRNA(Sec) to selenocysteinyl-tRNA(Sec) required for selenoprotein biosynthesis.</text>
</comment>
<keyword evidence="6 8" id="KW-0711">Selenium</keyword>
<dbReference type="AlphaFoldDB" id="A0A1D2YV98"/>
<dbReference type="InterPro" id="IPR015424">
    <property type="entry name" value="PyrdxlP-dep_Trfase"/>
</dbReference>
<dbReference type="Pfam" id="PF03841">
    <property type="entry name" value="SelA"/>
    <property type="match status" value="1"/>
</dbReference>
<accession>A0A1D2YV98</accession>
<dbReference type="GO" id="GO:0001514">
    <property type="term" value="P:selenocysteine incorporation"/>
    <property type="evidence" value="ECO:0007669"/>
    <property type="project" value="UniProtKB-UniRule"/>
</dbReference>
<dbReference type="UniPathway" id="UPA00906">
    <property type="reaction ID" value="UER00896"/>
</dbReference>
<comment type="pathway">
    <text evidence="8">Aminoacyl-tRNA biosynthesis; selenocysteinyl-tRNA(Sec) biosynthesis; selenocysteinyl-tRNA(Sec) from L-seryl-tRNA(Sec) (bacterial route): step 1/1.</text>
</comment>
<dbReference type="Gene3D" id="3.90.1150.180">
    <property type="match status" value="1"/>
</dbReference>
<evidence type="ECO:0000256" key="4">
    <source>
        <dbReference type="ARBA" id="ARBA00022898"/>
    </source>
</evidence>
<evidence type="ECO:0000256" key="1">
    <source>
        <dbReference type="ARBA" id="ARBA00001933"/>
    </source>
</evidence>
<dbReference type="NCBIfam" id="TIGR00474">
    <property type="entry name" value="selA"/>
    <property type="match status" value="1"/>
</dbReference>
<evidence type="ECO:0000256" key="9">
    <source>
        <dbReference type="PIRSR" id="PIRSR618319-50"/>
    </source>
</evidence>
<dbReference type="EC" id="2.9.1.1" evidence="8"/>
<keyword evidence="11" id="KW-1185">Reference proteome</keyword>
<dbReference type="InterPro" id="IPR004534">
    <property type="entry name" value="SelA_trans"/>
</dbReference>
<name>A0A1D2YV98_9BACI</name>
<gene>
    <name evidence="8" type="primary">selA</name>
    <name evidence="10" type="ORF">BHF71_08235</name>
</gene>
<feature type="modified residue" description="N6-(pyridoxal phosphate)lysine" evidence="8 9">
    <location>
        <position position="297"/>
    </location>
</feature>
<dbReference type="GO" id="GO:0004125">
    <property type="term" value="F:L-seryl-tRNA(Sec) selenium transferase activity"/>
    <property type="evidence" value="ECO:0007669"/>
    <property type="project" value="UniProtKB-UniRule"/>
</dbReference>
<comment type="subcellular location">
    <subcellularLocation>
        <location evidence="8">Cytoplasm</location>
    </subcellularLocation>
</comment>
<evidence type="ECO:0000313" key="11">
    <source>
        <dbReference type="Proteomes" id="UP000243739"/>
    </source>
</evidence>
<dbReference type="PANTHER" id="PTHR32328">
    <property type="entry name" value="L-SERYL-TRNA(SEC) SELENIUM TRANSFERASE"/>
    <property type="match status" value="1"/>
</dbReference>
<protein>
    <recommendedName>
        <fullName evidence="8">L-seryl-tRNA(Sec) selenium transferase</fullName>
        <ecNumber evidence="8">2.9.1.1</ecNumber>
    </recommendedName>
    <alternativeName>
        <fullName evidence="8">Selenocysteine synthase</fullName>
        <shortName evidence="8">Sec synthase</shortName>
    </alternativeName>
    <alternativeName>
        <fullName evidence="8">Selenocysteinyl-tRNA(Sec) synthase</fullName>
    </alternativeName>
</protein>
<evidence type="ECO:0000256" key="2">
    <source>
        <dbReference type="ARBA" id="ARBA00022490"/>
    </source>
</evidence>
<reference evidence="10 11" key="1">
    <citation type="submission" date="2016-09" db="EMBL/GenBank/DDBJ databases">
        <title>Draft genome sequence for the type strain of Vulcanibacillus modesticaldus BR, a strictly anaerobic, moderately thermophilic, and nitrate-reducing bacterium from deep sea-hydrothermal vents of the Mid-Atlantic Ridge.</title>
        <authorList>
            <person name="Abin C.A."/>
            <person name="Hollibaugh J.T."/>
        </authorList>
    </citation>
    <scope>NUCLEOTIDE SEQUENCE [LARGE SCALE GENOMIC DNA]</scope>
    <source>
        <strain evidence="10 11">BR</strain>
    </source>
</reference>
<dbReference type="GO" id="GO:0005737">
    <property type="term" value="C:cytoplasm"/>
    <property type="evidence" value="ECO:0007669"/>
    <property type="project" value="UniProtKB-SubCell"/>
</dbReference>
<comment type="cofactor">
    <cofactor evidence="1 8 9">
        <name>pyridoxal 5'-phosphate</name>
        <dbReference type="ChEBI" id="CHEBI:597326"/>
    </cofactor>
</comment>
<keyword evidence="3 8" id="KW-0808">Transferase</keyword>
<dbReference type="SUPFAM" id="SSF53383">
    <property type="entry name" value="PLP-dependent transferases"/>
    <property type="match status" value="1"/>
</dbReference>
<dbReference type="InterPro" id="IPR015421">
    <property type="entry name" value="PyrdxlP-dep_Trfase_major"/>
</dbReference>
<keyword evidence="5 8" id="KW-0648">Protein biosynthesis</keyword>